<dbReference type="InterPro" id="IPR013819">
    <property type="entry name" value="LipOase_C"/>
</dbReference>
<evidence type="ECO:0000259" key="15">
    <source>
        <dbReference type="PROSITE" id="PS51393"/>
    </source>
</evidence>
<keyword evidence="17" id="KW-1185">Reference proteome</keyword>
<comment type="caution">
    <text evidence="11">Lacks conserved residue(s) required for the propagation of feature annotation.</text>
</comment>
<dbReference type="InterPro" id="IPR036392">
    <property type="entry name" value="PLAT/LH2_dom_sf"/>
</dbReference>
<keyword evidence="5 12" id="KW-0925">Oxylipin biosynthesis</keyword>
<evidence type="ECO:0000256" key="7">
    <source>
        <dbReference type="ARBA" id="ARBA00022964"/>
    </source>
</evidence>
<dbReference type="GO" id="GO:0016702">
    <property type="term" value="F:oxidoreductase activity, acting on single donors with incorporation of molecular oxygen, incorporation of two atoms of oxygen"/>
    <property type="evidence" value="ECO:0007669"/>
    <property type="project" value="InterPro"/>
</dbReference>
<evidence type="ECO:0000256" key="13">
    <source>
        <dbReference type="SAM" id="MobiDB-lite"/>
    </source>
</evidence>
<keyword evidence="8" id="KW-0560">Oxidoreductase</keyword>
<evidence type="ECO:0000256" key="5">
    <source>
        <dbReference type="ARBA" id="ARBA00022767"/>
    </source>
</evidence>
<protein>
    <recommendedName>
        <fullName evidence="12">Lipoxygenase</fullName>
        <ecNumber evidence="12">1.13.11.-</ecNumber>
    </recommendedName>
</protein>
<dbReference type="InterPro" id="IPR036226">
    <property type="entry name" value="LipOase_C_sf"/>
</dbReference>
<evidence type="ECO:0000256" key="11">
    <source>
        <dbReference type="PROSITE-ProRule" id="PRU00152"/>
    </source>
</evidence>
<dbReference type="PRINTS" id="PR00087">
    <property type="entry name" value="LIPOXYGENASE"/>
</dbReference>
<dbReference type="PRINTS" id="PR00468">
    <property type="entry name" value="PLTLPOXGNASE"/>
</dbReference>
<comment type="function">
    <text evidence="12">Plant lipoxygenase may be involved in a number of diverse aspects of plant physiology including growth and development, pest resistance, and senescence or responses to wounding.</text>
</comment>
<dbReference type="InterPro" id="IPR020834">
    <property type="entry name" value="LipOase_CS"/>
</dbReference>
<dbReference type="PROSITE" id="PS51393">
    <property type="entry name" value="LIPOXYGENASE_3"/>
    <property type="match status" value="1"/>
</dbReference>
<dbReference type="PANTHER" id="PTHR11771">
    <property type="entry name" value="LIPOXYGENASE"/>
    <property type="match status" value="1"/>
</dbReference>
<dbReference type="SUPFAM" id="SSF49723">
    <property type="entry name" value="Lipase/lipooxygenase domain (PLAT/LH2 domain)"/>
    <property type="match status" value="1"/>
</dbReference>
<evidence type="ECO:0000313" key="16">
    <source>
        <dbReference type="EMBL" id="GAA0170917.1"/>
    </source>
</evidence>
<proteinExistence type="inferred from homology"/>
<dbReference type="PROSITE" id="PS00081">
    <property type="entry name" value="LIPOXYGENASE_2"/>
    <property type="match status" value="1"/>
</dbReference>
<comment type="pathway">
    <text evidence="12">Lipid metabolism; oxylipin biosynthesis.</text>
</comment>
<dbReference type="EC" id="1.13.11.-" evidence="12"/>
<evidence type="ECO:0000256" key="6">
    <source>
        <dbReference type="ARBA" id="ARBA00022832"/>
    </source>
</evidence>
<dbReference type="Gene3D" id="4.10.375.10">
    <property type="entry name" value="Lipoxygenase-1, Domain 2"/>
    <property type="match status" value="1"/>
</dbReference>
<feature type="region of interest" description="Disordered" evidence="13">
    <location>
        <begin position="218"/>
        <end position="267"/>
    </location>
</feature>
<evidence type="ECO:0000256" key="1">
    <source>
        <dbReference type="ARBA" id="ARBA00009419"/>
    </source>
</evidence>
<dbReference type="SMART" id="SM00308">
    <property type="entry name" value="LH2"/>
    <property type="match status" value="1"/>
</dbReference>
<keyword evidence="9" id="KW-0443">Lipid metabolism</keyword>
<accession>A0AAV3R3A0</accession>
<keyword evidence="10 12" id="KW-0275">Fatty acid biosynthesis</keyword>
<dbReference type="SUPFAM" id="SSF48484">
    <property type="entry name" value="Lipoxigenase"/>
    <property type="match status" value="1"/>
</dbReference>
<evidence type="ECO:0000256" key="3">
    <source>
        <dbReference type="ARBA" id="ARBA00022516"/>
    </source>
</evidence>
<dbReference type="Gene3D" id="4.10.372.10">
    <property type="entry name" value="Lipoxygenase-1, Domain 3"/>
    <property type="match status" value="1"/>
</dbReference>
<dbReference type="Pfam" id="PF00305">
    <property type="entry name" value="Lipoxygenase"/>
    <property type="match status" value="1"/>
</dbReference>
<dbReference type="Gene3D" id="2.60.60.20">
    <property type="entry name" value="PLAT/LH2 domain"/>
    <property type="match status" value="1"/>
</dbReference>
<dbReference type="InterPro" id="IPR027433">
    <property type="entry name" value="Lipoxygenase_dom_3"/>
</dbReference>
<keyword evidence="3 12" id="KW-0444">Lipid biosynthesis</keyword>
<dbReference type="GO" id="GO:0031408">
    <property type="term" value="P:oxylipin biosynthetic process"/>
    <property type="evidence" value="ECO:0007669"/>
    <property type="project" value="UniProtKB-UniRule"/>
</dbReference>
<sequence length="863" mass="99668">MKSRKGNQIRQLSMNTQRICSKIVDCLNAFQGKVTSLQVYSGKHPEPLMIKGEFVVRHGQPSRGKAVSIQLHSLSEVDPSSGKGKLSQPAYLKKGMRNKDNNMITYKVKFEVTEDFGTPGAFIITNRQKDKFFLQSATLQVQHNPTVHFECNSWIYPTQLTNQERVFFSNTCYLPGQTPASLILLRKEELAHLRGDGTGTTKEWERVYDYDYYNDLGNPDEGPENARPKLGGSDFYPYPRRERTGRPSSHDDTETESRPGLLDMYVPPDERMSPEKLAELMSNIIQAVIHFVKPHKYLASEEDFTHVESFDEIFEMYSTHEVPEDWLTEKVKPLVPDELFKKIKQTIKEMPEDFPLPRILAENELAWKDDEEFTRQMLAGVNPTVIKCLHTFPPQSKTGVRSSIKRSDIEHNLDGLTVEEAMEQWRIFILDHHDYLIPFLNGINTKGICAYASRTLLFLRDDHTLKPLAIELSLPSASGNREIRRVVRPAKGGTEGALWQLAKTHVAVNDSGFHQLINNWLKTHAVIEPFIIATRRHLSMMHPVHRLLVPHFKDTMHLNAFARNMILNSGGVLERVLYSGKMSMQLSSALYKEWRFDEQSLPADLLKRGMAISNPDEAAGVQLVMEDYPYGVDGLDIWVVLQRWVSDFCSYIYKDNDALRSDHEIQEWWYEIRHVGHGDKYSETWWYSMTTVDDLKKTLTTLIWIVSVLHASQNFGQYAYCGYPPNRPTACRRFIPKEGTKEFADFLTDPDMYFLKMLPTKFEMTLSITLVEVLSRHISEEVYLGQQSSPNWIDDEWINRRYKEFAFELQLVERRILKRNKDPSFRNRRGPAKIPYKLLYPDTLNVRNRSGITDKGIPNSISI</sequence>
<comment type="caution">
    <text evidence="16">The sequence shown here is derived from an EMBL/GenBank/DDBJ whole genome shotgun (WGS) entry which is preliminary data.</text>
</comment>
<dbReference type="Gene3D" id="1.20.245.10">
    <property type="entry name" value="Lipoxygenase-1, Domain 5"/>
    <property type="match status" value="1"/>
</dbReference>
<organism evidence="16 17">
    <name type="scientific">Lithospermum erythrorhizon</name>
    <name type="common">Purple gromwell</name>
    <name type="synonym">Lithospermum officinale var. erythrorhizon</name>
    <dbReference type="NCBI Taxonomy" id="34254"/>
    <lineage>
        <taxon>Eukaryota</taxon>
        <taxon>Viridiplantae</taxon>
        <taxon>Streptophyta</taxon>
        <taxon>Embryophyta</taxon>
        <taxon>Tracheophyta</taxon>
        <taxon>Spermatophyta</taxon>
        <taxon>Magnoliopsida</taxon>
        <taxon>eudicotyledons</taxon>
        <taxon>Gunneridae</taxon>
        <taxon>Pentapetalae</taxon>
        <taxon>asterids</taxon>
        <taxon>lamiids</taxon>
        <taxon>Boraginales</taxon>
        <taxon>Boraginaceae</taxon>
        <taxon>Boraginoideae</taxon>
        <taxon>Lithospermeae</taxon>
        <taxon>Lithospermum</taxon>
    </lineage>
</organism>
<feature type="domain" description="PLAT" evidence="14">
    <location>
        <begin position="50"/>
        <end position="169"/>
    </location>
</feature>
<dbReference type="InterPro" id="IPR001246">
    <property type="entry name" value="LipOase_plant"/>
</dbReference>
<feature type="compositionally biased region" description="Basic and acidic residues" evidence="13">
    <location>
        <begin position="239"/>
        <end position="257"/>
    </location>
</feature>
<dbReference type="GO" id="GO:0046872">
    <property type="term" value="F:metal ion binding"/>
    <property type="evidence" value="ECO:0007669"/>
    <property type="project" value="UniProtKB-UniRule"/>
</dbReference>
<dbReference type="AlphaFoldDB" id="A0AAV3R3A0"/>
<evidence type="ECO:0000256" key="9">
    <source>
        <dbReference type="ARBA" id="ARBA00023098"/>
    </source>
</evidence>
<evidence type="ECO:0000256" key="10">
    <source>
        <dbReference type="ARBA" id="ARBA00023160"/>
    </source>
</evidence>
<dbReference type="InterPro" id="IPR001024">
    <property type="entry name" value="PLAT/LH2_dom"/>
</dbReference>
<evidence type="ECO:0000259" key="14">
    <source>
        <dbReference type="PROSITE" id="PS50095"/>
    </source>
</evidence>
<name>A0AAV3R3A0_LITER</name>
<comment type="similarity">
    <text evidence="1 12">Belongs to the lipoxygenase family.</text>
</comment>
<dbReference type="GO" id="GO:0006633">
    <property type="term" value="P:fatty acid biosynthetic process"/>
    <property type="evidence" value="ECO:0007669"/>
    <property type="project" value="UniProtKB-KW"/>
</dbReference>
<evidence type="ECO:0000313" key="17">
    <source>
        <dbReference type="Proteomes" id="UP001454036"/>
    </source>
</evidence>
<evidence type="ECO:0000256" key="8">
    <source>
        <dbReference type="ARBA" id="ARBA00023002"/>
    </source>
</evidence>
<evidence type="ECO:0000256" key="12">
    <source>
        <dbReference type="RuleBase" id="RU003975"/>
    </source>
</evidence>
<keyword evidence="7" id="KW-0223">Dioxygenase</keyword>
<dbReference type="EMBL" id="BAABME010007451">
    <property type="protein sequence ID" value="GAA0170917.1"/>
    <property type="molecule type" value="Genomic_DNA"/>
</dbReference>
<evidence type="ECO:0000256" key="4">
    <source>
        <dbReference type="ARBA" id="ARBA00022723"/>
    </source>
</evidence>
<keyword evidence="4" id="KW-0479">Metal-binding</keyword>
<evidence type="ECO:0000256" key="2">
    <source>
        <dbReference type="ARBA" id="ARBA00011245"/>
    </source>
</evidence>
<gene>
    <name evidence="16" type="ORF">LIER_25074</name>
</gene>
<dbReference type="Pfam" id="PF01477">
    <property type="entry name" value="PLAT"/>
    <property type="match status" value="1"/>
</dbReference>
<dbReference type="PROSITE" id="PS50095">
    <property type="entry name" value="PLAT"/>
    <property type="match status" value="1"/>
</dbReference>
<dbReference type="InterPro" id="IPR000907">
    <property type="entry name" value="LipOase"/>
</dbReference>
<dbReference type="Proteomes" id="UP001454036">
    <property type="component" value="Unassembled WGS sequence"/>
</dbReference>
<feature type="domain" description="Lipoxygenase" evidence="15">
    <location>
        <begin position="172"/>
        <end position="863"/>
    </location>
</feature>
<dbReference type="GO" id="GO:0034440">
    <property type="term" value="P:lipid oxidation"/>
    <property type="evidence" value="ECO:0007669"/>
    <property type="project" value="InterPro"/>
</dbReference>
<keyword evidence="6" id="KW-0276">Fatty acid metabolism</keyword>
<comment type="subunit">
    <text evidence="2">Monomer.</text>
</comment>
<dbReference type="Gene3D" id="3.10.450.60">
    <property type="match status" value="1"/>
</dbReference>
<reference evidence="16 17" key="1">
    <citation type="submission" date="2024-01" db="EMBL/GenBank/DDBJ databases">
        <title>The complete chloroplast genome sequence of Lithospermum erythrorhizon: insights into the phylogenetic relationship among Boraginaceae species and the maternal lineages of purple gromwells.</title>
        <authorList>
            <person name="Okada T."/>
            <person name="Watanabe K."/>
        </authorList>
    </citation>
    <scope>NUCLEOTIDE SEQUENCE [LARGE SCALE GENOMIC DNA]</scope>
</reference>